<evidence type="ECO:0000313" key="3">
    <source>
        <dbReference type="Proteomes" id="UP000800039"/>
    </source>
</evidence>
<organism evidence="2 3">
    <name type="scientific">Cucurbitaria berberidis CBS 394.84</name>
    <dbReference type="NCBI Taxonomy" id="1168544"/>
    <lineage>
        <taxon>Eukaryota</taxon>
        <taxon>Fungi</taxon>
        <taxon>Dikarya</taxon>
        <taxon>Ascomycota</taxon>
        <taxon>Pezizomycotina</taxon>
        <taxon>Dothideomycetes</taxon>
        <taxon>Pleosporomycetidae</taxon>
        <taxon>Pleosporales</taxon>
        <taxon>Pleosporineae</taxon>
        <taxon>Cucurbitariaceae</taxon>
        <taxon>Cucurbitaria</taxon>
    </lineage>
</organism>
<gene>
    <name evidence="2" type="ORF">K460DRAFT_154223</name>
</gene>
<comment type="caution">
    <text evidence="2">The sequence shown here is derived from an EMBL/GenBank/DDBJ whole genome shotgun (WGS) entry which is preliminary data.</text>
</comment>
<dbReference type="RefSeq" id="XP_040786487.1">
    <property type="nucleotide sequence ID" value="XM_040926833.1"/>
</dbReference>
<protein>
    <submittedName>
        <fullName evidence="2">Uncharacterized protein</fullName>
    </submittedName>
</protein>
<accession>A0A9P4GET4</accession>
<proteinExistence type="predicted"/>
<dbReference type="Proteomes" id="UP000800039">
    <property type="component" value="Unassembled WGS sequence"/>
</dbReference>
<evidence type="ECO:0000256" key="1">
    <source>
        <dbReference type="SAM" id="MobiDB-lite"/>
    </source>
</evidence>
<feature type="region of interest" description="Disordered" evidence="1">
    <location>
        <begin position="1"/>
        <end position="24"/>
    </location>
</feature>
<dbReference type="AlphaFoldDB" id="A0A9P4GET4"/>
<dbReference type="EMBL" id="ML976617">
    <property type="protein sequence ID" value="KAF1843924.1"/>
    <property type="molecule type" value="Genomic_DNA"/>
</dbReference>
<evidence type="ECO:0000313" key="2">
    <source>
        <dbReference type="EMBL" id="KAF1843924.1"/>
    </source>
</evidence>
<name>A0A9P4GET4_9PLEO</name>
<reference evidence="2" key="1">
    <citation type="submission" date="2020-01" db="EMBL/GenBank/DDBJ databases">
        <authorList>
            <consortium name="DOE Joint Genome Institute"/>
            <person name="Haridas S."/>
            <person name="Albert R."/>
            <person name="Binder M."/>
            <person name="Bloem J."/>
            <person name="Labutti K."/>
            <person name="Salamov A."/>
            <person name="Andreopoulos B."/>
            <person name="Baker S.E."/>
            <person name="Barry K."/>
            <person name="Bills G."/>
            <person name="Bluhm B.H."/>
            <person name="Cannon C."/>
            <person name="Castanera R."/>
            <person name="Culley D.E."/>
            <person name="Daum C."/>
            <person name="Ezra D."/>
            <person name="Gonzalez J.B."/>
            <person name="Henrissat B."/>
            <person name="Kuo A."/>
            <person name="Liang C."/>
            <person name="Lipzen A."/>
            <person name="Lutzoni F."/>
            <person name="Magnuson J."/>
            <person name="Mondo S."/>
            <person name="Nolan M."/>
            <person name="Ohm R."/>
            <person name="Pangilinan J."/>
            <person name="Park H.-J."/>
            <person name="Ramirez L."/>
            <person name="Alfaro M."/>
            <person name="Sun H."/>
            <person name="Tritt A."/>
            <person name="Yoshinaga Y."/>
            <person name="Zwiers L.-H."/>
            <person name="Turgeon B.G."/>
            <person name="Goodwin S.B."/>
            <person name="Spatafora J.W."/>
            <person name="Crous P.W."/>
            <person name="Grigoriev I.V."/>
        </authorList>
    </citation>
    <scope>NUCLEOTIDE SEQUENCE</scope>
    <source>
        <strain evidence="2">CBS 394.84</strain>
    </source>
</reference>
<keyword evidence="3" id="KW-1185">Reference proteome</keyword>
<dbReference type="GeneID" id="63844085"/>
<sequence>MGGDNLNCDEGHRQSPGSSLRLPGRQHQSAYRVELPTLILLEIVRRELSIWASAYLIGALGCVSLEPLSRAMNYILHRAQSKKPYTLGSSWSCTLALLVLAAFDSTITPRHHGKDAATLSTREVTRVLGRSGSVKALYQSDALELHTPDPTLNCTRLPLHLYLDTRCSHDLHPVPTINASLSVSPPTRVLC</sequence>